<dbReference type="AlphaFoldDB" id="A0A7S3CHG0"/>
<proteinExistence type="predicted"/>
<reference evidence="2" key="1">
    <citation type="submission" date="2021-01" db="EMBL/GenBank/DDBJ databases">
        <authorList>
            <person name="Corre E."/>
            <person name="Pelletier E."/>
            <person name="Niang G."/>
            <person name="Scheremetjew M."/>
            <person name="Finn R."/>
            <person name="Kale V."/>
            <person name="Holt S."/>
            <person name="Cochrane G."/>
            <person name="Meng A."/>
            <person name="Brown T."/>
            <person name="Cohen L."/>
        </authorList>
    </citation>
    <scope>NUCLEOTIDE SEQUENCE</scope>
    <source>
        <strain evidence="2">Ras09</strain>
    </source>
</reference>
<keyword evidence="1" id="KW-1133">Transmembrane helix</keyword>
<keyword evidence="1" id="KW-0472">Membrane</keyword>
<gene>
    <name evidence="2" type="ORF">SRAS04492_LOCUS45</name>
</gene>
<accession>A0A7S3CHG0</accession>
<evidence type="ECO:0000313" key="2">
    <source>
        <dbReference type="EMBL" id="CAE0228262.1"/>
    </source>
</evidence>
<protein>
    <submittedName>
        <fullName evidence="2">Uncharacterized protein</fullName>
    </submittedName>
</protein>
<feature type="transmembrane region" description="Helical" evidence="1">
    <location>
        <begin position="91"/>
        <end position="108"/>
    </location>
</feature>
<name>A0A7S3CHG0_9SPIT</name>
<dbReference type="EMBL" id="HBIA01000069">
    <property type="protein sequence ID" value="CAE0228262.1"/>
    <property type="molecule type" value="Transcribed_RNA"/>
</dbReference>
<evidence type="ECO:0000256" key="1">
    <source>
        <dbReference type="SAM" id="Phobius"/>
    </source>
</evidence>
<feature type="transmembrane region" description="Helical" evidence="1">
    <location>
        <begin position="53"/>
        <end position="71"/>
    </location>
</feature>
<keyword evidence="1" id="KW-0812">Transmembrane</keyword>
<organism evidence="2">
    <name type="scientific">Strombidium rassoulzadegani</name>
    <dbReference type="NCBI Taxonomy" id="1082188"/>
    <lineage>
        <taxon>Eukaryota</taxon>
        <taxon>Sar</taxon>
        <taxon>Alveolata</taxon>
        <taxon>Ciliophora</taxon>
        <taxon>Intramacronucleata</taxon>
        <taxon>Spirotrichea</taxon>
        <taxon>Oligotrichia</taxon>
        <taxon>Strombidiidae</taxon>
        <taxon>Strombidium</taxon>
    </lineage>
</organism>
<sequence length="133" mass="15583">MLRSEQQEIHGKHEEFGWGRSLHLELVHSVPGCACFLNAICTNCILKKDNWKFITYMTLLYGTFCWAYFLLTGVQQYSFLDFSNGDAFKNLFWINLASVIVYILFCSIDERIKPINEGGYIYTYNQLDKRNQV</sequence>